<comment type="similarity">
    <text evidence="1 5">Belongs to the peptidase S8 family.</text>
</comment>
<feature type="chain" id="PRO_5019244112" description="P/Homo B domain-containing protein" evidence="6">
    <location>
        <begin position="33"/>
        <end position="1463"/>
    </location>
</feature>
<keyword evidence="9" id="KW-1185">Reference proteome</keyword>
<dbReference type="Gene3D" id="2.60.120.380">
    <property type="match status" value="1"/>
</dbReference>
<dbReference type="GO" id="GO:0016020">
    <property type="term" value="C:membrane"/>
    <property type="evidence" value="ECO:0007669"/>
    <property type="project" value="InterPro"/>
</dbReference>
<evidence type="ECO:0000256" key="1">
    <source>
        <dbReference type="ARBA" id="ARBA00011073"/>
    </source>
</evidence>
<proteinExistence type="inferred from homology"/>
<dbReference type="SUPFAM" id="SSF49265">
    <property type="entry name" value="Fibronectin type III"/>
    <property type="match status" value="1"/>
</dbReference>
<organism evidence="8 9">
    <name type="scientific">Pseudolysobacter antarcticus</name>
    <dbReference type="NCBI Taxonomy" id="2511995"/>
    <lineage>
        <taxon>Bacteria</taxon>
        <taxon>Pseudomonadati</taxon>
        <taxon>Pseudomonadota</taxon>
        <taxon>Gammaproteobacteria</taxon>
        <taxon>Lysobacterales</taxon>
        <taxon>Rhodanobacteraceae</taxon>
        <taxon>Pseudolysobacter</taxon>
    </lineage>
</organism>
<keyword evidence="6" id="KW-0732">Signal</keyword>
<dbReference type="GO" id="GO:0004252">
    <property type="term" value="F:serine-type endopeptidase activity"/>
    <property type="evidence" value="ECO:0007669"/>
    <property type="project" value="InterPro"/>
</dbReference>
<dbReference type="Pfam" id="PF01483">
    <property type="entry name" value="P_proprotein"/>
    <property type="match status" value="1"/>
</dbReference>
<evidence type="ECO:0000313" key="8">
    <source>
        <dbReference type="EMBL" id="QBB71902.1"/>
    </source>
</evidence>
<dbReference type="EMBL" id="CP035704">
    <property type="protein sequence ID" value="QBB71902.1"/>
    <property type="molecule type" value="Genomic_DNA"/>
</dbReference>
<dbReference type="PROSITE" id="PS51892">
    <property type="entry name" value="SUBTILASE"/>
    <property type="match status" value="1"/>
</dbReference>
<dbReference type="PROSITE" id="PS00138">
    <property type="entry name" value="SUBTILASE_SER"/>
    <property type="match status" value="1"/>
</dbReference>
<dbReference type="InterPro" id="IPR023828">
    <property type="entry name" value="Peptidase_S8_Ser-AS"/>
</dbReference>
<dbReference type="InterPro" id="IPR008979">
    <property type="entry name" value="Galactose-bd-like_sf"/>
</dbReference>
<dbReference type="GO" id="GO:0006508">
    <property type="term" value="P:proteolysis"/>
    <property type="evidence" value="ECO:0007669"/>
    <property type="project" value="UniProtKB-KW"/>
</dbReference>
<dbReference type="OrthoDB" id="614750at2"/>
<keyword evidence="2" id="KW-0645">Protease</keyword>
<feature type="domain" description="P/Homo B" evidence="7">
    <location>
        <begin position="1007"/>
        <end position="1161"/>
    </location>
</feature>
<dbReference type="Gene3D" id="3.40.50.200">
    <property type="entry name" value="Peptidase S8/S53 domain"/>
    <property type="match status" value="1"/>
</dbReference>
<feature type="signal peptide" evidence="6">
    <location>
        <begin position="1"/>
        <end position="32"/>
    </location>
</feature>
<evidence type="ECO:0000256" key="2">
    <source>
        <dbReference type="ARBA" id="ARBA00022670"/>
    </source>
</evidence>
<protein>
    <recommendedName>
        <fullName evidence="7">P/Homo B domain-containing protein</fullName>
    </recommendedName>
</protein>
<dbReference type="PANTHER" id="PTHR43806">
    <property type="entry name" value="PEPTIDASE S8"/>
    <property type="match status" value="1"/>
</dbReference>
<accession>A0A411HN53</accession>
<evidence type="ECO:0000256" key="3">
    <source>
        <dbReference type="ARBA" id="ARBA00022801"/>
    </source>
</evidence>
<dbReference type="InterPro" id="IPR036116">
    <property type="entry name" value="FN3_sf"/>
</dbReference>
<evidence type="ECO:0000259" key="7">
    <source>
        <dbReference type="PROSITE" id="PS51829"/>
    </source>
</evidence>
<evidence type="ECO:0000256" key="5">
    <source>
        <dbReference type="PROSITE-ProRule" id="PRU01240"/>
    </source>
</evidence>
<dbReference type="Gene3D" id="2.60.120.260">
    <property type="entry name" value="Galactose-binding domain-like"/>
    <property type="match status" value="1"/>
</dbReference>
<dbReference type="InterPro" id="IPR000209">
    <property type="entry name" value="Peptidase_S8/S53_dom"/>
</dbReference>
<dbReference type="InterPro" id="IPR015919">
    <property type="entry name" value="Cadherin-like_sf"/>
</dbReference>
<dbReference type="Gene3D" id="2.60.40.10">
    <property type="entry name" value="Immunoglobulins"/>
    <property type="match status" value="2"/>
</dbReference>
<dbReference type="GO" id="GO:0005615">
    <property type="term" value="C:extracellular space"/>
    <property type="evidence" value="ECO:0007669"/>
    <property type="project" value="TreeGrafter"/>
</dbReference>
<dbReference type="SUPFAM" id="SSF49313">
    <property type="entry name" value="Cadherin-like"/>
    <property type="match status" value="1"/>
</dbReference>
<dbReference type="InterPro" id="IPR002884">
    <property type="entry name" value="P_dom"/>
</dbReference>
<dbReference type="SUPFAM" id="SSF52743">
    <property type="entry name" value="Subtilisin-like"/>
    <property type="match status" value="1"/>
</dbReference>
<evidence type="ECO:0000256" key="6">
    <source>
        <dbReference type="SAM" id="SignalP"/>
    </source>
</evidence>
<evidence type="ECO:0000313" key="9">
    <source>
        <dbReference type="Proteomes" id="UP000291562"/>
    </source>
</evidence>
<keyword evidence="4" id="KW-0720">Serine protease</keyword>
<dbReference type="KEGG" id="xbc:ELE36_16905"/>
<evidence type="ECO:0000256" key="4">
    <source>
        <dbReference type="ARBA" id="ARBA00022825"/>
    </source>
</evidence>
<dbReference type="RefSeq" id="WP_129835367.1">
    <property type="nucleotide sequence ID" value="NZ_CP035704.1"/>
</dbReference>
<dbReference type="InterPro" id="IPR050131">
    <property type="entry name" value="Peptidase_S8_subtilisin-like"/>
</dbReference>
<dbReference type="Gene3D" id="2.60.40.2810">
    <property type="match status" value="1"/>
</dbReference>
<reference evidence="8 9" key="1">
    <citation type="submission" date="2019-01" db="EMBL/GenBank/DDBJ databases">
        <title>Pseudolysobacter antarctica gen. nov., sp. nov., isolated from Fildes Peninsula, Antarctica.</title>
        <authorList>
            <person name="Wei Z."/>
            <person name="Peng F."/>
        </authorList>
    </citation>
    <scope>NUCLEOTIDE SEQUENCE [LARGE SCALE GENOMIC DNA]</scope>
    <source>
        <strain evidence="8 9">AQ6-296</strain>
    </source>
</reference>
<dbReference type="PROSITE" id="PS51257">
    <property type="entry name" value="PROKAR_LIPOPROTEIN"/>
    <property type="match status" value="1"/>
</dbReference>
<dbReference type="Proteomes" id="UP000291562">
    <property type="component" value="Chromosome"/>
</dbReference>
<name>A0A411HN53_9GAMM</name>
<dbReference type="PANTHER" id="PTHR43806:SF11">
    <property type="entry name" value="CEREVISIN-RELATED"/>
    <property type="match status" value="1"/>
</dbReference>
<dbReference type="InterPro" id="IPR013783">
    <property type="entry name" value="Ig-like_fold"/>
</dbReference>
<keyword evidence="3" id="KW-0378">Hydrolase</keyword>
<dbReference type="PROSITE" id="PS51829">
    <property type="entry name" value="P_HOMO_B"/>
    <property type="match status" value="1"/>
</dbReference>
<dbReference type="Pfam" id="PF00082">
    <property type="entry name" value="Peptidase_S8"/>
    <property type="match status" value="1"/>
</dbReference>
<dbReference type="SUPFAM" id="SSF49785">
    <property type="entry name" value="Galactose-binding domain-like"/>
    <property type="match status" value="2"/>
</dbReference>
<dbReference type="Pfam" id="PF05345">
    <property type="entry name" value="He_PIG"/>
    <property type="match status" value="1"/>
</dbReference>
<dbReference type="GO" id="GO:0005509">
    <property type="term" value="F:calcium ion binding"/>
    <property type="evidence" value="ECO:0007669"/>
    <property type="project" value="InterPro"/>
</dbReference>
<dbReference type="InterPro" id="IPR036852">
    <property type="entry name" value="Peptidase_S8/S53_dom_sf"/>
</dbReference>
<sequence length="1463" mass="149343">MLKRNLSHPNNTGSLQVVLALGCLMAATLTQATTAVAPTIMATRVVVPVGAYAPVEPGVELLHDYGTFLLYRVDAVHLSKLTIASKNQATVIDDSIEFDTVKVDPTQDADPAVPAQFETRKTSGASLQLVQFVGPVVNEWLAALQQDGVRIVQYIPNNAYIVQADDAAIQRIAQRVAQGGVIQYTGSYSPYMKLSRPLADRVAAGLTSGKVFKATVSVVTYPGNADVKAQVLQFAQGSALSAWADLAGIEAVRMMLNETDLAAIAQLPGVFAIEEYAERARKDERQDQIVAGILNAGGSQPSAPGYLDFLAARGFSTNPADYPIVDVSDDGLGNGSVTNGGGDATLTKNGDGVTTRLAYVTNCGTSATASGIEGHGHLNTNIVGGYDVRLGFPYKDTLGYSRGLGLSPYTRLGHSKVFSDAGPFDTSLAACGSGTTPGLAKAVYAQGARISSNSWSSTSNAYDAEARAYDVATRDADTTTAGEQSMLFVFAAGNAGSGVSTIGTPSTAKNILTVGASENYRPSDEDGLWTDGCAVDNTGADNAMDVIAFSSRGPVKGTRIKPEIIAPGTHIQGTASPNPLYNGLGVCDAYRPSGQYIFASSSGTSHSTPAIAGTASLVYYWLQNKFSDALPSPAMLKAYLIAHPTYLTGVSANDKLPSNVQGYGMPNLSAAFDNTPKVVQDQTTPFTTAGATATLTAQVADPSKPVRIVMVYSDAPSVAGTGSTGGILINNLDLKATIGASSYVGNQFNATGGFSTAGATVTDTKNNYEAIFVPAGATGAISVTVTATTLSGKAISTAATNNQDFALVCYNCTSTADFSLSSNVYANQVCAGTPATWNLSLAAQLGFSSSVNMTTTGLPAGATPTFTPLAVVPSGTTTLNVSTTGLAAGTYPFSTTGTSGALSHSAPMALSVTTAAPVAPALSAPAANAYGLATTPTLSWAVSANAQSYLLEVSTDPAFTTTAFSVTLSTTSFSLYRPLAPNTRYYWRVTAMDVCGSGVSAVQSFVTNAATCQVFNSTNVPKTIPTRGTITSTLTSTLTGTLGSVSVVSLTGTHTYFSDLSFNLINPSNTNVKVMAPSCGSTSSAWSLGLDDQAAGNPGTWNCTPAPIGGGLTYKPSNPLAGLINSPANGTWTLSVNDAATPDGGTLSTWGLNLCVQTAPNVALASNDSFSVHQDASLTTAAPGVLGNDLPTTGASATILVAPTHGALSLAANGGFSYTPTAGYCGADSFTYTETSGTSNSTATAAIDVVCTPTGAAAAIELNQGALTSTLVGGASSVLTTASGPSGHTLTAVLNASPTHGTLTLNSDGTFSYLHDGSSTTSDSFSYNVCDTTAVPTACSAPVTVTISIDLNPLAACTLRKQVVGEGDTLNLDLSSLFTDPASGTLSYSSTGLPATLVLDPATHILSGTLASGSASTTPYNVVFSAQNIHGGSASKPATFLVLPNGDKLFRDQFEGSVEISCP</sequence>
<gene>
    <name evidence="8" type="ORF">ELE36_16905</name>
</gene>
<dbReference type="Pfam" id="PF17963">
    <property type="entry name" value="Big_9"/>
    <property type="match status" value="2"/>
</dbReference>
<comment type="caution">
    <text evidence="5">Lacks conserved residue(s) required for the propagation of feature annotation.</text>
</comment>